<feature type="binding site" evidence="10">
    <location>
        <position position="99"/>
    </location>
    <ligand>
        <name>Zn(2+)</name>
        <dbReference type="ChEBI" id="CHEBI:29105"/>
    </ligand>
</feature>
<dbReference type="InterPro" id="IPR000924">
    <property type="entry name" value="Glu/Gln-tRNA-synth"/>
</dbReference>
<feature type="domain" description="Glutamyl/glutaminyl-tRNA synthetase class Ib catalytic" evidence="11">
    <location>
        <begin position="3"/>
        <end position="305"/>
    </location>
</feature>
<dbReference type="PANTHER" id="PTHR43311">
    <property type="entry name" value="GLUTAMATE--TRNA LIGASE"/>
    <property type="match status" value="1"/>
</dbReference>
<dbReference type="EC" id="6.1.1.17" evidence="10"/>
<keyword evidence="7 10" id="KW-0067">ATP-binding</keyword>
<dbReference type="InterPro" id="IPR001412">
    <property type="entry name" value="aa-tRNA-synth_I_CS"/>
</dbReference>
<evidence type="ECO:0000256" key="9">
    <source>
        <dbReference type="ARBA" id="ARBA00023146"/>
    </source>
</evidence>
<evidence type="ECO:0000256" key="2">
    <source>
        <dbReference type="ARBA" id="ARBA00007894"/>
    </source>
</evidence>
<keyword evidence="4 10" id="KW-0963">Cytoplasm</keyword>
<evidence type="ECO:0000256" key="1">
    <source>
        <dbReference type="ARBA" id="ARBA00004496"/>
    </source>
</evidence>
<gene>
    <name evidence="10 13" type="primary">gltX</name>
    <name evidence="13" type="ORF">PP769_08970</name>
</gene>
<dbReference type="GO" id="GO:0005524">
    <property type="term" value="F:ATP binding"/>
    <property type="evidence" value="ECO:0007669"/>
    <property type="project" value="UniProtKB-UniRule"/>
</dbReference>
<dbReference type="NCBIfam" id="TIGR00464">
    <property type="entry name" value="gltX_bact"/>
    <property type="match status" value="1"/>
</dbReference>
<dbReference type="InterPro" id="IPR033910">
    <property type="entry name" value="GluRS_core"/>
</dbReference>
<keyword evidence="6 10" id="KW-0547">Nucleotide-binding</keyword>
<comment type="function">
    <text evidence="10">Catalyzes the attachment of glutamate to tRNA(Glu) in a two-step reaction: glutamate is first activated by ATP to form Glu-AMP and then transferred to the acceptor end of tRNA(Glu).</text>
</comment>
<dbReference type="InterPro" id="IPR049940">
    <property type="entry name" value="GluQ/Sye"/>
</dbReference>
<feature type="binding site" evidence="10">
    <location>
        <position position="126"/>
    </location>
    <ligand>
        <name>Zn(2+)</name>
        <dbReference type="ChEBI" id="CHEBI:29105"/>
    </ligand>
</feature>
<dbReference type="Gene3D" id="1.10.10.350">
    <property type="match status" value="1"/>
</dbReference>
<feature type="short sequence motif" description="'HIGH' region" evidence="10">
    <location>
        <begin position="10"/>
        <end position="20"/>
    </location>
</feature>
<accession>A0AA96GGU5</accession>
<reference evidence="13 14" key="1">
    <citation type="submission" date="2023-01" db="EMBL/GenBank/DDBJ databases">
        <title>Cultivation and genomic characterization of new, ubiquitous marine nitrite-oxidizing bacteria from the Nitrospirales.</title>
        <authorList>
            <person name="Mueller A.J."/>
            <person name="Daebeler A."/>
            <person name="Herbold C.W."/>
            <person name="Kirkegaard R.H."/>
            <person name="Daims H."/>
        </authorList>
    </citation>
    <scope>NUCLEOTIDE SEQUENCE [LARGE SCALE GENOMIC DNA]</scope>
    <source>
        <strain evidence="13 14">VA</strain>
    </source>
</reference>
<comment type="subcellular location">
    <subcellularLocation>
        <location evidence="1 10">Cytoplasm</location>
    </subcellularLocation>
</comment>
<comment type="subunit">
    <text evidence="3 10">Monomer.</text>
</comment>
<dbReference type="InterPro" id="IPR045462">
    <property type="entry name" value="aa-tRNA-synth_I_cd-bd"/>
</dbReference>
<dbReference type="KEGG" id="nall:PP769_08970"/>
<name>A0AA96GGU5_9BACT</name>
<keyword evidence="9 10" id="KW-0030">Aminoacyl-tRNA synthetase</keyword>
<dbReference type="InterPro" id="IPR020058">
    <property type="entry name" value="Glu/Gln-tRNA-synth_Ib_cat-dom"/>
</dbReference>
<dbReference type="HAMAP" id="MF_00022">
    <property type="entry name" value="Glu_tRNA_synth_type1"/>
    <property type="match status" value="1"/>
</dbReference>
<dbReference type="PANTHER" id="PTHR43311:SF2">
    <property type="entry name" value="GLUTAMATE--TRNA LIGASE, MITOCHONDRIAL-RELATED"/>
    <property type="match status" value="1"/>
</dbReference>
<dbReference type="GO" id="GO:0008270">
    <property type="term" value="F:zinc ion binding"/>
    <property type="evidence" value="ECO:0007669"/>
    <property type="project" value="UniProtKB-UniRule"/>
</dbReference>
<protein>
    <recommendedName>
        <fullName evidence="10">Glutamate--tRNA ligase</fullName>
        <ecNumber evidence="10">6.1.1.17</ecNumber>
    </recommendedName>
    <alternativeName>
        <fullName evidence="10">Glutamyl-tRNA synthetase</fullName>
        <shortName evidence="10">GluRS</shortName>
    </alternativeName>
</protein>
<dbReference type="GO" id="GO:0005829">
    <property type="term" value="C:cytosol"/>
    <property type="evidence" value="ECO:0007669"/>
    <property type="project" value="TreeGrafter"/>
</dbReference>
<evidence type="ECO:0000313" key="14">
    <source>
        <dbReference type="Proteomes" id="UP001302719"/>
    </source>
</evidence>
<dbReference type="RefSeq" id="WP_312646752.1">
    <property type="nucleotide sequence ID" value="NZ_CP116967.1"/>
</dbReference>
<evidence type="ECO:0000256" key="6">
    <source>
        <dbReference type="ARBA" id="ARBA00022741"/>
    </source>
</evidence>
<dbReference type="AlphaFoldDB" id="A0AA96GGU5"/>
<dbReference type="InterPro" id="IPR020751">
    <property type="entry name" value="aa-tRNA-synth_I_codon-bd_sub2"/>
</dbReference>
<comment type="similarity">
    <text evidence="2 10">Belongs to the class-I aminoacyl-tRNA synthetase family. Glutamate--tRNA ligase type 1 subfamily.</text>
</comment>
<dbReference type="SUPFAM" id="SSF52374">
    <property type="entry name" value="Nucleotidylyl transferase"/>
    <property type="match status" value="1"/>
</dbReference>
<comment type="catalytic activity">
    <reaction evidence="10">
        <text>tRNA(Glu) + L-glutamate + ATP = L-glutamyl-tRNA(Glu) + AMP + diphosphate</text>
        <dbReference type="Rhea" id="RHEA:23540"/>
        <dbReference type="Rhea" id="RHEA-COMP:9663"/>
        <dbReference type="Rhea" id="RHEA-COMP:9680"/>
        <dbReference type="ChEBI" id="CHEBI:29985"/>
        <dbReference type="ChEBI" id="CHEBI:30616"/>
        <dbReference type="ChEBI" id="CHEBI:33019"/>
        <dbReference type="ChEBI" id="CHEBI:78442"/>
        <dbReference type="ChEBI" id="CHEBI:78520"/>
        <dbReference type="ChEBI" id="CHEBI:456215"/>
        <dbReference type="EC" id="6.1.1.17"/>
    </reaction>
</comment>
<dbReference type="InterPro" id="IPR008925">
    <property type="entry name" value="aa_tRNA-synth_I_cd-bd_sf"/>
</dbReference>
<feature type="binding site" evidence="10">
    <location>
        <position position="101"/>
    </location>
    <ligand>
        <name>Zn(2+)</name>
        <dbReference type="ChEBI" id="CHEBI:29105"/>
    </ligand>
</feature>
<dbReference type="GO" id="GO:0006424">
    <property type="term" value="P:glutamyl-tRNA aminoacylation"/>
    <property type="evidence" value="ECO:0007669"/>
    <property type="project" value="UniProtKB-UniRule"/>
</dbReference>
<dbReference type="PRINTS" id="PR00987">
    <property type="entry name" value="TRNASYNTHGLU"/>
</dbReference>
<evidence type="ECO:0000259" key="12">
    <source>
        <dbReference type="Pfam" id="PF19269"/>
    </source>
</evidence>
<evidence type="ECO:0000313" key="13">
    <source>
        <dbReference type="EMBL" id="WNM59870.1"/>
    </source>
</evidence>
<dbReference type="Pfam" id="PF19269">
    <property type="entry name" value="Anticodon_2"/>
    <property type="match status" value="1"/>
</dbReference>
<proteinExistence type="inferred from homology"/>
<keyword evidence="14" id="KW-1185">Reference proteome</keyword>
<dbReference type="CDD" id="cd00808">
    <property type="entry name" value="GluRS_core"/>
    <property type="match status" value="1"/>
</dbReference>
<sequence>MSEVRVRFAPSPTGFLHIGGVRTALFNWLFARHEGGTFILRIEDTDRDRSTDDAIQVILDGLKWTGLNWDEGPFRQTDRLELYRDRAMELLKRKLAYWCVCTPEELDTRRKEAQAKGESIKYDGRCRHRGISDPAEPAALRFLTPQEGQTVVNDLIKGQIVFDNTVMDDLIILRSNGYPTYNFSVVVDDGLMNISHVIRGDDHVNNTPRQVPLFSALGFPVPQFAHLPMILGSDKTRLSKRHGATSVLAYKEMGYLPEALINYLVRLGWSHGDQEIFSIQEMVEFFDFKQVQASAAVFNPEKLRWVNAQYIRNSDPKEVADALLPFLQNAGYDQAALSRIPGGAEALIPPLRERSETLLDIVQGAVPYLAEPMTMEEEAANKHLTQTIAPILKEFADQVEVFEDFSKETLERILHSLIERHGLKMGKVAQPLRVALTGRTVSPGIYEVMALLGKERSLQRIRAGVERAITGNNQPS</sequence>
<keyword evidence="5 10" id="KW-0436">Ligase</keyword>
<dbReference type="InterPro" id="IPR004527">
    <property type="entry name" value="Glu-tRNA-ligase_bac/mito"/>
</dbReference>
<keyword evidence="10" id="KW-0862">Zinc</keyword>
<dbReference type="PROSITE" id="PS00178">
    <property type="entry name" value="AA_TRNA_LIGASE_I"/>
    <property type="match status" value="1"/>
</dbReference>
<dbReference type="SUPFAM" id="SSF48163">
    <property type="entry name" value="An anticodon-binding domain of class I aminoacyl-tRNA synthetases"/>
    <property type="match status" value="1"/>
</dbReference>
<keyword evidence="8 10" id="KW-0648">Protein biosynthesis</keyword>
<feature type="binding site" evidence="10">
    <location>
        <position position="240"/>
    </location>
    <ligand>
        <name>ATP</name>
        <dbReference type="ChEBI" id="CHEBI:30616"/>
    </ligand>
</feature>
<feature type="binding site" evidence="10">
    <location>
        <position position="128"/>
    </location>
    <ligand>
        <name>Zn(2+)</name>
        <dbReference type="ChEBI" id="CHEBI:29105"/>
    </ligand>
</feature>
<dbReference type="GO" id="GO:0004818">
    <property type="term" value="F:glutamate-tRNA ligase activity"/>
    <property type="evidence" value="ECO:0007669"/>
    <property type="project" value="UniProtKB-UniRule"/>
</dbReference>
<dbReference type="Pfam" id="PF00749">
    <property type="entry name" value="tRNA-synt_1c"/>
    <property type="match status" value="1"/>
</dbReference>
<feature type="domain" description="Aminoacyl-tRNA synthetase class I anticodon-binding" evidence="12">
    <location>
        <begin position="319"/>
        <end position="464"/>
    </location>
</feature>
<evidence type="ECO:0000256" key="4">
    <source>
        <dbReference type="ARBA" id="ARBA00022490"/>
    </source>
</evidence>
<comment type="cofactor">
    <cofactor evidence="10">
        <name>Zn(2+)</name>
        <dbReference type="ChEBI" id="CHEBI:29105"/>
    </cofactor>
    <text evidence="10">Binds 1 zinc ion per subunit.</text>
</comment>
<evidence type="ECO:0000256" key="5">
    <source>
        <dbReference type="ARBA" id="ARBA00022598"/>
    </source>
</evidence>
<evidence type="ECO:0000256" key="10">
    <source>
        <dbReference type="HAMAP-Rule" id="MF_00022"/>
    </source>
</evidence>
<organism evidence="13 14">
    <name type="scientific">Candidatus Nitrospira allomarina</name>
    <dbReference type="NCBI Taxonomy" id="3020900"/>
    <lineage>
        <taxon>Bacteria</taxon>
        <taxon>Pseudomonadati</taxon>
        <taxon>Nitrospirota</taxon>
        <taxon>Nitrospiria</taxon>
        <taxon>Nitrospirales</taxon>
        <taxon>Nitrospiraceae</taxon>
        <taxon>Nitrospira</taxon>
    </lineage>
</organism>
<dbReference type="GO" id="GO:0000049">
    <property type="term" value="F:tRNA binding"/>
    <property type="evidence" value="ECO:0007669"/>
    <property type="project" value="InterPro"/>
</dbReference>
<dbReference type="Proteomes" id="UP001302719">
    <property type="component" value="Chromosome"/>
</dbReference>
<dbReference type="FunFam" id="3.40.50.620:FF:000007">
    <property type="entry name" value="Glutamate--tRNA ligase"/>
    <property type="match status" value="1"/>
</dbReference>
<evidence type="ECO:0000256" key="7">
    <source>
        <dbReference type="ARBA" id="ARBA00022840"/>
    </source>
</evidence>
<dbReference type="EMBL" id="CP116967">
    <property type="protein sequence ID" value="WNM59870.1"/>
    <property type="molecule type" value="Genomic_DNA"/>
</dbReference>
<evidence type="ECO:0000256" key="3">
    <source>
        <dbReference type="ARBA" id="ARBA00011245"/>
    </source>
</evidence>
<dbReference type="Gene3D" id="3.40.50.620">
    <property type="entry name" value="HUPs"/>
    <property type="match status" value="1"/>
</dbReference>
<dbReference type="InterPro" id="IPR014729">
    <property type="entry name" value="Rossmann-like_a/b/a_fold"/>
</dbReference>
<keyword evidence="10" id="KW-0479">Metal-binding</keyword>
<feature type="short sequence motif" description="'KMSKS' region" evidence="10">
    <location>
        <begin position="237"/>
        <end position="241"/>
    </location>
</feature>
<evidence type="ECO:0000259" key="11">
    <source>
        <dbReference type="Pfam" id="PF00749"/>
    </source>
</evidence>
<evidence type="ECO:0000256" key="8">
    <source>
        <dbReference type="ARBA" id="ARBA00022917"/>
    </source>
</evidence>